<dbReference type="Pfam" id="PF07670">
    <property type="entry name" value="Gate"/>
    <property type="match status" value="2"/>
</dbReference>
<evidence type="ECO:0000256" key="12">
    <source>
        <dbReference type="ARBA" id="ARBA00031200"/>
    </source>
</evidence>
<dbReference type="Pfam" id="PF17910">
    <property type="entry name" value="FeoB_Cyto"/>
    <property type="match status" value="1"/>
</dbReference>
<evidence type="ECO:0000313" key="15">
    <source>
        <dbReference type="EMBL" id="SFV75635.1"/>
    </source>
</evidence>
<feature type="transmembrane region" description="Helical" evidence="13">
    <location>
        <begin position="420"/>
        <end position="446"/>
    </location>
</feature>
<evidence type="ECO:0000256" key="3">
    <source>
        <dbReference type="ARBA" id="ARBA00022475"/>
    </source>
</evidence>
<keyword evidence="7 13" id="KW-1133">Transmembrane helix</keyword>
<keyword evidence="11 13" id="KW-0472">Membrane</keyword>
<evidence type="ECO:0000256" key="4">
    <source>
        <dbReference type="ARBA" id="ARBA00022496"/>
    </source>
</evidence>
<keyword evidence="3" id="KW-1003">Cell membrane</keyword>
<dbReference type="GO" id="GO:0015093">
    <property type="term" value="F:ferrous iron transmembrane transporter activity"/>
    <property type="evidence" value="ECO:0007669"/>
    <property type="project" value="InterPro"/>
</dbReference>
<dbReference type="EMBL" id="FPHP01000044">
    <property type="protein sequence ID" value="SFV75635.1"/>
    <property type="molecule type" value="Genomic_DNA"/>
</dbReference>
<feature type="domain" description="FeoB-type G" evidence="14">
    <location>
        <begin position="1"/>
        <end position="163"/>
    </location>
</feature>
<evidence type="ECO:0000256" key="1">
    <source>
        <dbReference type="ARBA" id="ARBA00004651"/>
    </source>
</evidence>
<dbReference type="SUPFAM" id="SSF52540">
    <property type="entry name" value="P-loop containing nucleoside triphosphate hydrolases"/>
    <property type="match status" value="1"/>
</dbReference>
<dbReference type="PANTHER" id="PTHR43185">
    <property type="entry name" value="FERROUS IRON TRANSPORT PROTEIN B"/>
    <property type="match status" value="1"/>
</dbReference>
<dbReference type="Gene3D" id="3.40.50.300">
    <property type="entry name" value="P-loop containing nucleotide triphosphate hydrolases"/>
    <property type="match status" value="1"/>
</dbReference>
<dbReference type="NCBIfam" id="TIGR00437">
    <property type="entry name" value="feoB"/>
    <property type="match status" value="1"/>
</dbReference>
<dbReference type="Gene3D" id="1.10.287.1770">
    <property type="match status" value="1"/>
</dbReference>
<dbReference type="GO" id="GO:0005886">
    <property type="term" value="C:plasma membrane"/>
    <property type="evidence" value="ECO:0007669"/>
    <property type="project" value="UniProtKB-SubCell"/>
</dbReference>
<evidence type="ECO:0000256" key="5">
    <source>
        <dbReference type="ARBA" id="ARBA00022692"/>
    </source>
</evidence>
<feature type="transmembrane region" description="Helical" evidence="13">
    <location>
        <begin position="679"/>
        <end position="701"/>
    </location>
</feature>
<dbReference type="InterPro" id="IPR003373">
    <property type="entry name" value="Fe2_transport_prot-B"/>
</dbReference>
<dbReference type="InterPro" id="IPR027417">
    <property type="entry name" value="P-loop_NTPase"/>
</dbReference>
<evidence type="ECO:0000256" key="11">
    <source>
        <dbReference type="ARBA" id="ARBA00023136"/>
    </source>
</evidence>
<evidence type="ECO:0000256" key="2">
    <source>
        <dbReference type="ARBA" id="ARBA00022448"/>
    </source>
</evidence>
<evidence type="ECO:0000259" key="14">
    <source>
        <dbReference type="PROSITE" id="PS51711"/>
    </source>
</evidence>
<proteinExistence type="predicted"/>
<evidence type="ECO:0000256" key="7">
    <source>
        <dbReference type="ARBA" id="ARBA00022989"/>
    </source>
</evidence>
<feature type="transmembrane region" description="Helical" evidence="13">
    <location>
        <begin position="333"/>
        <end position="366"/>
    </location>
</feature>
<evidence type="ECO:0000256" key="13">
    <source>
        <dbReference type="SAM" id="Phobius"/>
    </source>
</evidence>
<keyword evidence="2" id="KW-0813">Transport</keyword>
<dbReference type="GO" id="GO:0005525">
    <property type="term" value="F:GTP binding"/>
    <property type="evidence" value="ECO:0007669"/>
    <property type="project" value="UniProtKB-KW"/>
</dbReference>
<protein>
    <recommendedName>
        <fullName evidence="12">Ferrous iron transport protein B</fullName>
    </recommendedName>
</protein>
<organism evidence="15">
    <name type="scientific">hydrothermal vent metagenome</name>
    <dbReference type="NCBI Taxonomy" id="652676"/>
    <lineage>
        <taxon>unclassified sequences</taxon>
        <taxon>metagenomes</taxon>
        <taxon>ecological metagenomes</taxon>
    </lineage>
</organism>
<evidence type="ECO:0000256" key="8">
    <source>
        <dbReference type="ARBA" id="ARBA00023004"/>
    </source>
</evidence>
<reference evidence="15" key="1">
    <citation type="submission" date="2016-10" db="EMBL/GenBank/DDBJ databases">
        <authorList>
            <person name="de Groot N.N."/>
        </authorList>
    </citation>
    <scope>NUCLEOTIDE SEQUENCE</scope>
</reference>
<gene>
    <name evidence="15" type="ORF">MNB_SM-3-1050</name>
</gene>
<evidence type="ECO:0000256" key="9">
    <source>
        <dbReference type="ARBA" id="ARBA00023065"/>
    </source>
</evidence>
<dbReference type="Pfam" id="PF07664">
    <property type="entry name" value="FeoB_C"/>
    <property type="match status" value="1"/>
</dbReference>
<dbReference type="Pfam" id="PF02421">
    <property type="entry name" value="FeoB_N"/>
    <property type="match status" value="1"/>
</dbReference>
<keyword evidence="10" id="KW-0342">GTP-binding</keyword>
<keyword evidence="5 13" id="KW-0812">Transmembrane</keyword>
<accession>A0A1W1D4S8</accession>
<evidence type="ECO:0000256" key="6">
    <source>
        <dbReference type="ARBA" id="ARBA00022741"/>
    </source>
</evidence>
<dbReference type="InterPro" id="IPR011640">
    <property type="entry name" value="Fe2_transport_prot_B_C"/>
</dbReference>
<evidence type="ECO:0000256" key="10">
    <source>
        <dbReference type="ARBA" id="ARBA00023134"/>
    </source>
</evidence>
<dbReference type="PANTHER" id="PTHR43185:SF1">
    <property type="entry name" value="FE(2+) TRANSPORTER FEOB"/>
    <property type="match status" value="1"/>
</dbReference>
<dbReference type="InterPro" id="IPR030389">
    <property type="entry name" value="G_FEOB_dom"/>
</dbReference>
<keyword evidence="6" id="KW-0547">Nucleotide-binding</keyword>
<sequence length="709" mass="80241">MITIACVGNPNVGKTALINAIAKSDLEVGNWSGVTVEKKEVVFEHNNIAIHLFDLPGSYTLSPYTLEEKVTQSVLLKESIDAIVNVVDTTNLRRNLYLTLELIEMQKPLVVSLNMYDDFSKRGYDLDIKKLESLLGMPCIATIASKKIGIQKVLDSVVQNVNDKKIPTKIVYQEHLEKEIKLLSHKMKHLDFHISKRFIAIKLIEDDTLIQEMIEAQKADYLIEQAKEARQRLQSHFNMPIANIITHLRYEVIDKILEKVLKKPVVDRVVLTDKIDSFVLNKYLGIPVFLLFMYLMFKFTFDGSAPLINWMGSFFEDFLSPHLRGSLDSLPNWLVSLITDGIISGVGLVLSFLPLLFFLYLFMAILEESGYMARVSFLLDKLAQTLGVKGNAFISLIIGFGCNVPAIYATRTLTSKRERIITALMVPLMSCSARLPIYALFTSLFFKENQALVIMSLYFLGIVLAFFIAYITNKFLPKNEIKPFFLELPTYHTPTFRAIWISMKPKLKDFIYKAGSLIVLASVLLWGIINLPLNSNANNSYLAQSAQTITPLFKPVGFGEHWEPVAALIPGTLAKEVVVGSLGTIYGVENQKKSIKKEGVVKDLYFQLTTLFQSLKLSVMNMLTFDIQILQSSQKPSLLMQKLHSQFKTSLDAFSYLVFILLYIPCVSTMAAIKSEFGWKLLGFEIVFLPLFAYMVSFFIYKFGSFLGF</sequence>
<feature type="transmembrane region" description="Helical" evidence="13">
    <location>
        <begin position="651"/>
        <end position="673"/>
    </location>
</feature>
<dbReference type="InterPro" id="IPR011642">
    <property type="entry name" value="Gate_dom"/>
</dbReference>
<keyword evidence="9" id="KW-0406">Ion transport</keyword>
<dbReference type="InterPro" id="IPR041069">
    <property type="entry name" value="FeoB_Cyto"/>
</dbReference>
<feature type="transmembrane region" description="Helical" evidence="13">
    <location>
        <begin position="452"/>
        <end position="472"/>
    </location>
</feature>
<dbReference type="InterPro" id="IPR050860">
    <property type="entry name" value="FeoB_GTPase"/>
</dbReference>
<dbReference type="AlphaFoldDB" id="A0A1W1D4S8"/>
<dbReference type="CDD" id="cd01879">
    <property type="entry name" value="FeoB"/>
    <property type="match status" value="1"/>
</dbReference>
<feature type="transmembrane region" description="Helical" evidence="13">
    <location>
        <begin position="510"/>
        <end position="529"/>
    </location>
</feature>
<keyword evidence="4" id="KW-0410">Iron transport</keyword>
<name>A0A1W1D4S8_9ZZZZ</name>
<keyword evidence="8" id="KW-0408">Iron</keyword>
<feature type="transmembrane region" description="Helical" evidence="13">
    <location>
        <begin position="283"/>
        <end position="301"/>
    </location>
</feature>
<dbReference type="PROSITE" id="PS51711">
    <property type="entry name" value="G_FEOB"/>
    <property type="match status" value="1"/>
</dbReference>
<comment type="subcellular location">
    <subcellularLocation>
        <location evidence="1">Cell membrane</location>
        <topology evidence="1">Multi-pass membrane protein</topology>
    </subcellularLocation>
</comment>